<dbReference type="InterPro" id="IPR036097">
    <property type="entry name" value="HisK_dim/P_sf"/>
</dbReference>
<organism evidence="11">
    <name type="scientific">Magnetococcus massalia (strain MO-1)</name>
    <dbReference type="NCBI Taxonomy" id="451514"/>
    <lineage>
        <taxon>Bacteria</taxon>
        <taxon>Pseudomonadati</taxon>
        <taxon>Pseudomonadota</taxon>
        <taxon>Magnetococcia</taxon>
        <taxon>Magnetococcales</taxon>
        <taxon>Magnetococcaceae</taxon>
        <taxon>Magnetococcus</taxon>
    </lineage>
</organism>
<dbReference type="PANTHER" id="PTHR43047">
    <property type="entry name" value="TWO-COMPONENT HISTIDINE PROTEIN KINASE"/>
    <property type="match status" value="1"/>
</dbReference>
<dbReference type="InterPro" id="IPR004358">
    <property type="entry name" value="Sig_transdc_His_kin-like_C"/>
</dbReference>
<dbReference type="PROSITE" id="PS50109">
    <property type="entry name" value="HIS_KIN"/>
    <property type="match status" value="1"/>
</dbReference>
<reference evidence="11" key="1">
    <citation type="submission" date="2015-04" db="EMBL/GenBank/DDBJ databases">
        <authorList>
            <person name="Syromyatnikov M.Y."/>
            <person name="Popov V.N."/>
        </authorList>
    </citation>
    <scope>NUCLEOTIDE SEQUENCE</scope>
    <source>
        <strain evidence="11">MO-1</strain>
    </source>
</reference>
<dbReference type="Pfam" id="PF00512">
    <property type="entry name" value="HisKA"/>
    <property type="match status" value="1"/>
</dbReference>
<sequence length="906" mass="102096">MPRQRLRSRPIRTRLFTTASLLLAMIVILFTSFSGLFSGQAMRSQLDRTLEQRTNLAMQTMDRFLENQQLHLTLLARSPLITVFLQNRALDALSRPALDAHFEAEFEKKVWISEIALIQDEEMLYHYGRYQDLTLNPQMLVGGFKSRITALHNTPISCLLGIKEPIQLPDDGETPAYILAIVDLSEVQSRLFPLNREDHGLNESLIITALKHGKRPHLPDKLLKLTPWGEPFRTTVENWSWQQRTPLQTHNFLVQGKHHHEAPFAIFSSVSLQVVHDPILKQMGLLVLAGLVLFGLGLFGMSHLAEQITAPITELAEDAVVQVRRALPGGQTQAPLPSASQESDEVETLREIMDLLLHELISHNAELTARVEAQTHDLTESNKKLRNEINQRGLVEQELRSHQGLLHNILETSVDGFLVVDMEGEITHTNQRFVEMWRLPRGSQENHNGQNFLQSMVKQLQHPDAFMERLAHLSNSDDFSIDELILMDGRVFERHSRVLQRDGERMGRLWQFRDITLEKQTRTQLQNAKDRAERANEAKGAFLATMSHEIRTPLNGIIGMLERINQNPVDEPLKSQIDLISRSAEILLGLLNNVLDFSKIEAGQLAFETLSYQPREILTSTIRLLTPQSENKGLTLTLKIDKNLPESALGDPTRLQQVLLNLGSNAVKFTESGEVVLSAYFEELSTPTMRFQFTDTGCGIDPVQLVDLFDPFTQADGSITRRYGGSGLGLAIAKRLVEAMDGTIDCESRPDHGSTFRFGLPYHPGDLLDPPPTDSLEPQPTEARALTILLVEDDAINQVVARGLLQQDGHEVVVANDGVEGVRCFEKQDFDIVLMDIRMPRMDGFEAARRMHTWQRDRQNPTPIVGLTADVLQETLAEAEAVGMTEVITKPVRLDALKQAINRALY</sequence>
<comment type="catalytic activity">
    <reaction evidence="1">
        <text>ATP + protein L-histidine = ADP + protein N-phospho-L-histidine.</text>
        <dbReference type="EC" id="2.7.13.3"/>
    </reaction>
</comment>
<protein>
    <recommendedName>
        <fullName evidence="2">histidine kinase</fullName>
        <ecNumber evidence="2">2.7.13.3</ecNumber>
    </recommendedName>
</protein>
<dbReference type="SUPFAM" id="SSF52172">
    <property type="entry name" value="CheY-like"/>
    <property type="match status" value="1"/>
</dbReference>
<evidence type="ECO:0000256" key="4">
    <source>
        <dbReference type="ARBA" id="ARBA00022679"/>
    </source>
</evidence>
<evidence type="ECO:0000259" key="10">
    <source>
        <dbReference type="PROSITE" id="PS50110"/>
    </source>
</evidence>
<gene>
    <name evidence="11" type="ORF">MAGMO_0343</name>
</gene>
<dbReference type="InterPro" id="IPR001789">
    <property type="entry name" value="Sig_transdc_resp-reg_receiver"/>
</dbReference>
<evidence type="ECO:0000256" key="7">
    <source>
        <dbReference type="PROSITE-ProRule" id="PRU00169"/>
    </source>
</evidence>
<keyword evidence="5 11" id="KW-0418">Kinase</keyword>
<dbReference type="PANTHER" id="PTHR43047:SF78">
    <property type="entry name" value="SENSORY_REGULATORY PROTEIN RPFC"/>
    <property type="match status" value="1"/>
</dbReference>
<dbReference type="PRINTS" id="PR00344">
    <property type="entry name" value="BCTRLSENSOR"/>
</dbReference>
<dbReference type="InterPro" id="IPR036890">
    <property type="entry name" value="HATPase_C_sf"/>
</dbReference>
<evidence type="ECO:0000259" key="9">
    <source>
        <dbReference type="PROSITE" id="PS50109"/>
    </source>
</evidence>
<dbReference type="EMBL" id="LO017727">
    <property type="protein sequence ID" value="CRH04556.1"/>
    <property type="molecule type" value="Genomic_DNA"/>
</dbReference>
<dbReference type="CDD" id="cd17546">
    <property type="entry name" value="REC_hyHK_CKI1_RcsC-like"/>
    <property type="match status" value="1"/>
</dbReference>
<proteinExistence type="predicted"/>
<evidence type="ECO:0000256" key="1">
    <source>
        <dbReference type="ARBA" id="ARBA00000085"/>
    </source>
</evidence>
<feature type="domain" description="Response regulatory" evidence="10">
    <location>
        <begin position="787"/>
        <end position="905"/>
    </location>
</feature>
<dbReference type="Gene3D" id="3.30.565.10">
    <property type="entry name" value="Histidine kinase-like ATPase, C-terminal domain"/>
    <property type="match status" value="1"/>
</dbReference>
<keyword evidence="6" id="KW-0902">Two-component regulatory system</keyword>
<keyword evidence="8" id="KW-1133">Transmembrane helix</keyword>
<dbReference type="AlphaFoldDB" id="A0A1S7LFG4"/>
<keyword evidence="3 7" id="KW-0597">Phosphoprotein</keyword>
<dbReference type="SMART" id="SM00448">
    <property type="entry name" value="REC"/>
    <property type="match status" value="1"/>
</dbReference>
<keyword evidence="8" id="KW-0472">Membrane</keyword>
<dbReference type="InterPro" id="IPR005467">
    <property type="entry name" value="His_kinase_dom"/>
</dbReference>
<keyword evidence="8" id="KW-0812">Transmembrane</keyword>
<dbReference type="Gene3D" id="1.10.287.130">
    <property type="match status" value="1"/>
</dbReference>
<dbReference type="Gene3D" id="3.40.50.2300">
    <property type="match status" value="1"/>
</dbReference>
<feature type="modified residue" description="4-aspartylphosphate" evidence="7">
    <location>
        <position position="836"/>
    </location>
</feature>
<dbReference type="Pfam" id="PF08448">
    <property type="entry name" value="PAS_4"/>
    <property type="match status" value="1"/>
</dbReference>
<dbReference type="CDD" id="cd00082">
    <property type="entry name" value="HisKA"/>
    <property type="match status" value="1"/>
</dbReference>
<dbReference type="InterPro" id="IPR003594">
    <property type="entry name" value="HATPase_dom"/>
</dbReference>
<name>A0A1S7LFG4_MAGMO</name>
<dbReference type="SMART" id="SM00387">
    <property type="entry name" value="HATPase_c"/>
    <property type="match status" value="1"/>
</dbReference>
<accession>A0A1S7LFG4</accession>
<feature type="transmembrane region" description="Helical" evidence="8">
    <location>
        <begin position="279"/>
        <end position="299"/>
    </location>
</feature>
<dbReference type="SMART" id="SM00388">
    <property type="entry name" value="HisKA"/>
    <property type="match status" value="1"/>
</dbReference>
<evidence type="ECO:0000256" key="2">
    <source>
        <dbReference type="ARBA" id="ARBA00012438"/>
    </source>
</evidence>
<dbReference type="Pfam" id="PF02518">
    <property type="entry name" value="HATPase_c"/>
    <property type="match status" value="1"/>
</dbReference>
<dbReference type="InterPro" id="IPR000014">
    <property type="entry name" value="PAS"/>
</dbReference>
<evidence type="ECO:0000313" key="11">
    <source>
        <dbReference type="EMBL" id="CRH04556.1"/>
    </source>
</evidence>
<evidence type="ECO:0000256" key="8">
    <source>
        <dbReference type="SAM" id="Phobius"/>
    </source>
</evidence>
<evidence type="ECO:0000256" key="6">
    <source>
        <dbReference type="ARBA" id="ARBA00023012"/>
    </source>
</evidence>
<dbReference type="InterPro" id="IPR011006">
    <property type="entry name" value="CheY-like_superfamily"/>
</dbReference>
<dbReference type="PROSITE" id="PS50110">
    <property type="entry name" value="RESPONSE_REGULATORY"/>
    <property type="match status" value="1"/>
</dbReference>
<dbReference type="SUPFAM" id="SSF47384">
    <property type="entry name" value="Homodimeric domain of signal transducing histidine kinase"/>
    <property type="match status" value="1"/>
</dbReference>
<keyword evidence="4 11" id="KW-0808">Transferase</keyword>
<evidence type="ECO:0000256" key="5">
    <source>
        <dbReference type="ARBA" id="ARBA00022777"/>
    </source>
</evidence>
<dbReference type="GO" id="GO:0000155">
    <property type="term" value="F:phosphorelay sensor kinase activity"/>
    <property type="evidence" value="ECO:0007669"/>
    <property type="project" value="InterPro"/>
</dbReference>
<dbReference type="Gene3D" id="3.30.450.20">
    <property type="entry name" value="PAS domain"/>
    <property type="match status" value="1"/>
</dbReference>
<dbReference type="NCBIfam" id="TIGR00229">
    <property type="entry name" value="sensory_box"/>
    <property type="match status" value="1"/>
</dbReference>
<dbReference type="SUPFAM" id="SSF55874">
    <property type="entry name" value="ATPase domain of HSP90 chaperone/DNA topoisomerase II/histidine kinase"/>
    <property type="match status" value="1"/>
</dbReference>
<dbReference type="Pfam" id="PF00072">
    <property type="entry name" value="Response_reg"/>
    <property type="match status" value="1"/>
</dbReference>
<dbReference type="FunFam" id="3.30.565.10:FF:000010">
    <property type="entry name" value="Sensor histidine kinase RcsC"/>
    <property type="match status" value="1"/>
</dbReference>
<dbReference type="InterPro" id="IPR035965">
    <property type="entry name" value="PAS-like_dom_sf"/>
</dbReference>
<dbReference type="SUPFAM" id="SSF55785">
    <property type="entry name" value="PYP-like sensor domain (PAS domain)"/>
    <property type="match status" value="1"/>
</dbReference>
<dbReference type="CDD" id="cd00130">
    <property type="entry name" value="PAS"/>
    <property type="match status" value="1"/>
</dbReference>
<dbReference type="InterPro" id="IPR013656">
    <property type="entry name" value="PAS_4"/>
</dbReference>
<feature type="domain" description="Histidine kinase" evidence="9">
    <location>
        <begin position="545"/>
        <end position="764"/>
    </location>
</feature>
<evidence type="ECO:0000256" key="3">
    <source>
        <dbReference type="ARBA" id="ARBA00022553"/>
    </source>
</evidence>
<dbReference type="InterPro" id="IPR003661">
    <property type="entry name" value="HisK_dim/P_dom"/>
</dbReference>
<dbReference type="CDD" id="cd16922">
    <property type="entry name" value="HATPase_EvgS-ArcB-TorS-like"/>
    <property type="match status" value="1"/>
</dbReference>
<dbReference type="EC" id="2.7.13.3" evidence="2"/>